<dbReference type="GO" id="GO:0003700">
    <property type="term" value="F:DNA-binding transcription factor activity"/>
    <property type="evidence" value="ECO:0007669"/>
    <property type="project" value="TreeGrafter"/>
</dbReference>
<evidence type="ECO:0000256" key="2">
    <source>
        <dbReference type="ARBA" id="ARBA00023125"/>
    </source>
</evidence>
<dbReference type="OrthoDB" id="329481at2"/>
<evidence type="ECO:0000256" key="1">
    <source>
        <dbReference type="ARBA" id="ARBA00023015"/>
    </source>
</evidence>
<dbReference type="Pfam" id="PF00440">
    <property type="entry name" value="TetR_N"/>
    <property type="match status" value="1"/>
</dbReference>
<dbReference type="PROSITE" id="PS50977">
    <property type="entry name" value="HTH_TETR_2"/>
    <property type="match status" value="1"/>
</dbReference>
<dbReference type="Pfam" id="PF02909">
    <property type="entry name" value="TetR_C_1"/>
    <property type="match status" value="1"/>
</dbReference>
<dbReference type="InterPro" id="IPR009057">
    <property type="entry name" value="Homeodomain-like_sf"/>
</dbReference>
<dbReference type="PANTHER" id="PTHR30055:SF151">
    <property type="entry name" value="TRANSCRIPTIONAL REGULATORY PROTEIN"/>
    <property type="match status" value="1"/>
</dbReference>
<keyword evidence="7" id="KW-1185">Reference proteome</keyword>
<dbReference type="InterPro" id="IPR050109">
    <property type="entry name" value="HTH-type_TetR-like_transc_reg"/>
</dbReference>
<keyword evidence="2 4" id="KW-0238">DNA-binding</keyword>
<comment type="caution">
    <text evidence="6">The sequence shown here is derived from an EMBL/GenBank/DDBJ whole genome shotgun (WGS) entry which is preliminary data.</text>
</comment>
<organism evidence="6 7">
    <name type="scientific">Amycolatopsis alba DSM 44262</name>
    <dbReference type="NCBI Taxonomy" id="1125972"/>
    <lineage>
        <taxon>Bacteria</taxon>
        <taxon>Bacillati</taxon>
        <taxon>Actinomycetota</taxon>
        <taxon>Actinomycetes</taxon>
        <taxon>Pseudonocardiales</taxon>
        <taxon>Pseudonocardiaceae</taxon>
        <taxon>Amycolatopsis</taxon>
    </lineage>
</organism>
<dbReference type="GO" id="GO:0045892">
    <property type="term" value="P:negative regulation of DNA-templated transcription"/>
    <property type="evidence" value="ECO:0007669"/>
    <property type="project" value="InterPro"/>
</dbReference>
<evidence type="ECO:0000256" key="4">
    <source>
        <dbReference type="PROSITE-ProRule" id="PRU00335"/>
    </source>
</evidence>
<dbReference type="GO" id="GO:0000976">
    <property type="term" value="F:transcription cis-regulatory region binding"/>
    <property type="evidence" value="ECO:0007669"/>
    <property type="project" value="TreeGrafter"/>
</dbReference>
<dbReference type="AlphaFoldDB" id="A0A229R774"/>
<dbReference type="Proteomes" id="UP000215563">
    <property type="component" value="Unassembled WGS sequence"/>
</dbReference>
<evidence type="ECO:0000313" key="7">
    <source>
        <dbReference type="Proteomes" id="UP000215563"/>
    </source>
</evidence>
<name>A0A229R774_AMYAL</name>
<dbReference type="SUPFAM" id="SSF48498">
    <property type="entry name" value="Tetracyclin repressor-like, C-terminal domain"/>
    <property type="match status" value="1"/>
</dbReference>
<proteinExistence type="predicted"/>
<protein>
    <submittedName>
        <fullName evidence="6">TetR family transcriptional regulator</fullName>
    </submittedName>
</protein>
<keyword evidence="1" id="KW-0805">Transcription regulation</keyword>
<evidence type="ECO:0000313" key="6">
    <source>
        <dbReference type="EMBL" id="OXM42466.1"/>
    </source>
</evidence>
<dbReference type="InterPro" id="IPR004111">
    <property type="entry name" value="Repressor_TetR_C"/>
</dbReference>
<evidence type="ECO:0000259" key="5">
    <source>
        <dbReference type="PROSITE" id="PS50977"/>
    </source>
</evidence>
<gene>
    <name evidence="6" type="ORF">CFP75_42605</name>
</gene>
<feature type="domain" description="HTH tetR-type" evidence="5">
    <location>
        <begin position="12"/>
        <end position="72"/>
    </location>
</feature>
<dbReference type="RefSeq" id="WP_026466625.1">
    <property type="nucleotide sequence ID" value="NZ_KB913032.1"/>
</dbReference>
<accession>A0A229R774</accession>
<evidence type="ECO:0000256" key="3">
    <source>
        <dbReference type="ARBA" id="ARBA00023163"/>
    </source>
</evidence>
<dbReference type="Gene3D" id="1.10.357.10">
    <property type="entry name" value="Tetracycline Repressor, domain 2"/>
    <property type="match status" value="1"/>
</dbReference>
<dbReference type="PANTHER" id="PTHR30055">
    <property type="entry name" value="HTH-TYPE TRANSCRIPTIONAL REGULATOR RUTR"/>
    <property type="match status" value="1"/>
</dbReference>
<dbReference type="SUPFAM" id="SSF46689">
    <property type="entry name" value="Homeodomain-like"/>
    <property type="match status" value="1"/>
</dbReference>
<feature type="DNA-binding region" description="H-T-H motif" evidence="4">
    <location>
        <begin position="35"/>
        <end position="54"/>
    </location>
</feature>
<reference evidence="6 7" key="1">
    <citation type="submission" date="2017-07" db="EMBL/GenBank/DDBJ databases">
        <title>Amycolatopsis alba DSM 44262 Genome sequencing and assembly.</title>
        <authorList>
            <person name="Kaur N."/>
            <person name="Mayilraj S."/>
        </authorList>
    </citation>
    <scope>NUCLEOTIDE SEQUENCE [LARGE SCALE GENOMIC DNA]</scope>
    <source>
        <strain evidence="6 7">DSM 44262</strain>
    </source>
</reference>
<dbReference type="EMBL" id="NMQU01000200">
    <property type="protein sequence ID" value="OXM42466.1"/>
    <property type="molecule type" value="Genomic_DNA"/>
</dbReference>
<dbReference type="InterPro" id="IPR001647">
    <property type="entry name" value="HTH_TetR"/>
</dbReference>
<dbReference type="InterPro" id="IPR036271">
    <property type="entry name" value="Tet_transcr_reg_TetR-rel_C_sf"/>
</dbReference>
<sequence length="232" mass="25752">MSRPRRRAEKPVLSQELVVKTALDLLAAEGLEAVSMRRVAQALETGPASLYAHVANKEELHELMVDHVLDFGPFPEPDTERWVEQAKDLLRDNVRALTSFPGIAKIAWAIAIPVGANALQQAEAMLAVLRAGGLDLKLALFAADALWLYAKAFAYEGAGWQHGDLDLTEQEERGRRMVEYMTSFPPGTFPNLLHSGEYFTEETAQERFEFAIDMFLTGLASRASLSSRETPH</sequence>
<keyword evidence="3" id="KW-0804">Transcription</keyword>